<keyword evidence="2" id="KW-1185">Reference proteome</keyword>
<dbReference type="AlphaFoldDB" id="A0A120FK44"/>
<gene>
    <name evidence="1" type="ORF">AS156_14690</name>
</gene>
<reference evidence="1 2" key="1">
    <citation type="submission" date="2015-11" db="EMBL/GenBank/DDBJ databases">
        <title>Draft Genome Sequence of the Strain BR 10303 (Bradyrhizobium sp.) isolated from nodules of Centrolobium paraense.</title>
        <authorList>
            <person name="Zelli J.E."/>
            <person name="Simoes-Araujo J.L."/>
            <person name="Barauna A.C."/>
            <person name="Silva K."/>
        </authorList>
    </citation>
    <scope>NUCLEOTIDE SEQUENCE [LARGE SCALE GENOMIC DNA]</scope>
    <source>
        <strain evidence="1 2">BR 10303</strain>
    </source>
</reference>
<evidence type="ECO:0000313" key="1">
    <source>
        <dbReference type="EMBL" id="KWV50017.1"/>
    </source>
</evidence>
<dbReference type="OrthoDB" id="8216231at2"/>
<evidence type="ECO:0000313" key="2">
    <source>
        <dbReference type="Proteomes" id="UP000057737"/>
    </source>
</evidence>
<dbReference type="Proteomes" id="UP000057737">
    <property type="component" value="Unassembled WGS sequence"/>
</dbReference>
<proteinExistence type="predicted"/>
<protein>
    <recommendedName>
        <fullName evidence="3">NIPSNAP domain-containing protein</fullName>
    </recommendedName>
</protein>
<name>A0A120FK44_9BRAD</name>
<evidence type="ECO:0008006" key="3">
    <source>
        <dbReference type="Google" id="ProtNLM"/>
    </source>
</evidence>
<dbReference type="RefSeq" id="WP_066511867.1">
    <property type="nucleotide sequence ID" value="NZ_LNCU01000097.1"/>
</dbReference>
<sequence length="204" mass="23135">MPDTNYRVLRFDELVVQPNHGEDVAKAVRSAGAPRNAQLLGVFQPLIGVSSNIVTVVTNWTGEPPPPYENTQIRDVRSRLFDTLARGQTPCTASGIYTHRWFVVAPDQVQTLTELSVEAWRSSESDTGMRIAGFWHCRQPTANGEALVLMIVNYPSLTAWDESRYWKPKPEHQAQPNREVWGGLFARRRNILRDSWVTVHQLAK</sequence>
<accession>A0A120FK44</accession>
<organism evidence="1 2">
    <name type="scientific">Bradyrhizobium macuxiense</name>
    <dbReference type="NCBI Taxonomy" id="1755647"/>
    <lineage>
        <taxon>Bacteria</taxon>
        <taxon>Pseudomonadati</taxon>
        <taxon>Pseudomonadota</taxon>
        <taxon>Alphaproteobacteria</taxon>
        <taxon>Hyphomicrobiales</taxon>
        <taxon>Nitrobacteraceae</taxon>
        <taxon>Bradyrhizobium</taxon>
    </lineage>
</organism>
<comment type="caution">
    <text evidence="1">The sequence shown here is derived from an EMBL/GenBank/DDBJ whole genome shotgun (WGS) entry which is preliminary data.</text>
</comment>
<dbReference type="EMBL" id="LNCU01000097">
    <property type="protein sequence ID" value="KWV50017.1"/>
    <property type="molecule type" value="Genomic_DNA"/>
</dbReference>